<dbReference type="CDD" id="cd00159">
    <property type="entry name" value="RhoGAP"/>
    <property type="match status" value="1"/>
</dbReference>
<dbReference type="Proteomes" id="UP000233524">
    <property type="component" value="Unassembled WGS sequence"/>
</dbReference>
<dbReference type="VEuPathDB" id="FungiDB:jhhlp_005872"/>
<feature type="compositionally biased region" description="Polar residues" evidence="1">
    <location>
        <begin position="732"/>
        <end position="741"/>
    </location>
</feature>
<feature type="compositionally biased region" description="Basic and acidic residues" evidence="1">
    <location>
        <begin position="691"/>
        <end position="700"/>
    </location>
</feature>
<dbReference type="PROSITE" id="PS50238">
    <property type="entry name" value="RHOGAP"/>
    <property type="match status" value="1"/>
</dbReference>
<reference evidence="3 4" key="1">
    <citation type="journal article" date="2017" name="G3 (Bethesda)">
        <title>First Draft Genome Sequence of the Pathogenic Fungus Lomentospora prolificans (Formerly Scedosporium prolificans).</title>
        <authorList>
            <person name="Luo R."/>
            <person name="Zimin A."/>
            <person name="Workman R."/>
            <person name="Fan Y."/>
            <person name="Pertea G."/>
            <person name="Grossman N."/>
            <person name="Wear M.P."/>
            <person name="Jia B."/>
            <person name="Miller H."/>
            <person name="Casadevall A."/>
            <person name="Timp W."/>
            <person name="Zhang S.X."/>
            <person name="Salzberg S.L."/>
        </authorList>
    </citation>
    <scope>NUCLEOTIDE SEQUENCE [LARGE SCALE GENOMIC DNA]</scope>
    <source>
        <strain evidence="3 4">JHH-5317</strain>
    </source>
</reference>
<feature type="region of interest" description="Disordered" evidence="1">
    <location>
        <begin position="614"/>
        <end position="645"/>
    </location>
</feature>
<evidence type="ECO:0000256" key="1">
    <source>
        <dbReference type="SAM" id="MobiDB-lite"/>
    </source>
</evidence>
<evidence type="ECO:0000259" key="2">
    <source>
        <dbReference type="PROSITE" id="PS50238"/>
    </source>
</evidence>
<dbReference type="GO" id="GO:0005096">
    <property type="term" value="F:GTPase activator activity"/>
    <property type="evidence" value="ECO:0007669"/>
    <property type="project" value="TreeGrafter"/>
</dbReference>
<evidence type="ECO:0000313" key="3">
    <source>
        <dbReference type="EMBL" id="PKS07270.1"/>
    </source>
</evidence>
<dbReference type="GO" id="GO:0007264">
    <property type="term" value="P:small GTPase-mediated signal transduction"/>
    <property type="evidence" value="ECO:0007669"/>
    <property type="project" value="TreeGrafter"/>
</dbReference>
<dbReference type="InterPro" id="IPR000198">
    <property type="entry name" value="RhoGAP_dom"/>
</dbReference>
<dbReference type="OrthoDB" id="9994905at2759"/>
<feature type="domain" description="Rho-GAP" evidence="2">
    <location>
        <begin position="164"/>
        <end position="400"/>
    </location>
</feature>
<proteinExistence type="predicted"/>
<dbReference type="PANTHER" id="PTHR45808:SF2">
    <property type="entry name" value="RHO GTPASE-ACTIVATING PROTEIN 68F"/>
    <property type="match status" value="1"/>
</dbReference>
<dbReference type="SUPFAM" id="SSF48350">
    <property type="entry name" value="GTPase activation domain, GAP"/>
    <property type="match status" value="1"/>
</dbReference>
<feature type="region of interest" description="Disordered" evidence="1">
    <location>
        <begin position="457"/>
        <end position="528"/>
    </location>
</feature>
<dbReference type="InterPro" id="IPR008936">
    <property type="entry name" value="Rho_GTPase_activation_prot"/>
</dbReference>
<dbReference type="GO" id="GO:0005737">
    <property type="term" value="C:cytoplasm"/>
    <property type="evidence" value="ECO:0007669"/>
    <property type="project" value="TreeGrafter"/>
</dbReference>
<protein>
    <recommendedName>
        <fullName evidence="2">Rho-GAP domain-containing protein</fullName>
    </recommendedName>
</protein>
<name>A0A2N3N4A7_9PEZI</name>
<dbReference type="Pfam" id="PF00620">
    <property type="entry name" value="RhoGAP"/>
    <property type="match status" value="1"/>
</dbReference>
<feature type="region of interest" description="Disordered" evidence="1">
    <location>
        <begin position="657"/>
        <end position="715"/>
    </location>
</feature>
<dbReference type="InParanoid" id="A0A2N3N4A7"/>
<organism evidence="3 4">
    <name type="scientific">Lomentospora prolificans</name>
    <dbReference type="NCBI Taxonomy" id="41688"/>
    <lineage>
        <taxon>Eukaryota</taxon>
        <taxon>Fungi</taxon>
        <taxon>Dikarya</taxon>
        <taxon>Ascomycota</taxon>
        <taxon>Pezizomycotina</taxon>
        <taxon>Sordariomycetes</taxon>
        <taxon>Hypocreomycetidae</taxon>
        <taxon>Microascales</taxon>
        <taxon>Microascaceae</taxon>
        <taxon>Lomentospora</taxon>
    </lineage>
</organism>
<feature type="compositionally biased region" description="Basic residues" evidence="1">
    <location>
        <begin position="458"/>
        <end position="473"/>
    </location>
</feature>
<dbReference type="EMBL" id="NLAX01000701">
    <property type="protein sequence ID" value="PKS07270.1"/>
    <property type="molecule type" value="Genomic_DNA"/>
</dbReference>
<dbReference type="PANTHER" id="PTHR45808">
    <property type="entry name" value="RHO GTPASE-ACTIVATING PROTEIN 68F"/>
    <property type="match status" value="1"/>
</dbReference>
<evidence type="ECO:0000313" key="4">
    <source>
        <dbReference type="Proteomes" id="UP000233524"/>
    </source>
</evidence>
<dbReference type="AlphaFoldDB" id="A0A2N3N4A7"/>
<gene>
    <name evidence="3" type="ORF">jhhlp_005872</name>
</gene>
<dbReference type="STRING" id="41688.A0A2N3N4A7"/>
<dbReference type="Gene3D" id="1.10.555.10">
    <property type="entry name" value="Rho GTPase activation protein"/>
    <property type="match status" value="1"/>
</dbReference>
<dbReference type="SMART" id="SM00324">
    <property type="entry name" value="RhoGAP"/>
    <property type="match status" value="1"/>
</dbReference>
<sequence>MTAPMLDGDQPPDPPEHRDFSIISTLHPCHPQHKASLNENEQTSIDKIESHNAPRVSATWTTSSIDLGSSLDEDEIDGRASFIHAYNRLAKKASSRLFCPASGLNHTPTVNHNIQNYGWFSKLFRNVSGYSRGESRNEKVRHKRSVSDIALTLIHSRRDTPKNVELHELIRLTGKSLLRLPRGHAPAELIVPTCIRATAHYLTQNGVNVKGVFRIPGSVRVVNALYTYYCYADKDGDRISGTIRSVSLPGHLRFTVHDVASTFKRFISVLPGGILGSLEVFDAFVAIHSQLRYNPEAGKLKHRNVRARLIALAIGTVQSHYRRELICAVFGLLSYLGRTAEIAKKKAGDGNSLLGPGLMGYSALGIVIGPLLVGDLLSSYSTKMADPSCGLVLSPATPPMSRREKLRKNAKTQNQALPLTVDKIWVANEVATMIIANWKDAVEHISMLEALRPDRKTFRSRQASRHASYRLHLSKSEPLISTDPGPMHSKDSAGRADPPQFDTPTQAPRFRVGLHPNESRNSVSGKLRVRKLRPGRAASSSLSIFESSSPMEVMENCSFDSGVHLRSPFITGKENGGPGDISGMHDRGQPSIRSVPGVGLEPFVLTKAFGKINGNNQSITAGRMRESVTEQRMTDGASESVDADLSDASCSADIDLVQEPTRRRVSRPGDDDSLPTKRRPSEGGEGLTAPDYHHERDNNQKSKHPGYTFDGKADRCQDAIRDGSFVKVDHASSYTTHTPKNPSILRNGRSIEVL</sequence>
<feature type="region of interest" description="Disordered" evidence="1">
    <location>
        <begin position="727"/>
        <end position="754"/>
    </location>
</feature>
<accession>A0A2N3N4A7</accession>
<feature type="compositionally biased region" description="Basic and acidic residues" evidence="1">
    <location>
        <begin position="623"/>
        <end position="633"/>
    </location>
</feature>
<comment type="caution">
    <text evidence="3">The sequence shown here is derived from an EMBL/GenBank/DDBJ whole genome shotgun (WGS) entry which is preliminary data.</text>
</comment>
<keyword evidence="4" id="KW-1185">Reference proteome</keyword>